<evidence type="ECO:0000313" key="5">
    <source>
        <dbReference type="Proteomes" id="UP000249185"/>
    </source>
</evidence>
<reference evidence="4 5" key="1">
    <citation type="submission" date="2017-08" db="EMBL/GenBank/DDBJ databases">
        <title>Infants hospitalized years apart are colonized by the same room-sourced microbial strains.</title>
        <authorList>
            <person name="Brooks B."/>
            <person name="Olm M.R."/>
            <person name="Firek B.A."/>
            <person name="Baker R."/>
            <person name="Thomas B.C."/>
            <person name="Morowitz M.J."/>
            <person name="Banfield J.F."/>
        </authorList>
    </citation>
    <scope>NUCLEOTIDE SEQUENCE [LARGE SCALE GENOMIC DNA]</scope>
    <source>
        <strain evidence="4">S2_005_002_R2_34</strain>
    </source>
</reference>
<dbReference type="InterPro" id="IPR018639">
    <property type="entry name" value="DUF2062"/>
</dbReference>
<feature type="transmembrane region" description="Helical" evidence="2">
    <location>
        <begin position="195"/>
        <end position="216"/>
    </location>
</feature>
<feature type="transmembrane region" description="Helical" evidence="2">
    <location>
        <begin position="115"/>
        <end position="140"/>
    </location>
</feature>
<dbReference type="Pfam" id="PF09835">
    <property type="entry name" value="DUF2062"/>
    <property type="match status" value="1"/>
</dbReference>
<feature type="transmembrane region" description="Helical" evidence="2">
    <location>
        <begin position="81"/>
        <end position="109"/>
    </location>
</feature>
<feature type="domain" description="DUF2062" evidence="3">
    <location>
        <begin position="63"/>
        <end position="228"/>
    </location>
</feature>
<dbReference type="EMBL" id="QFPW01000001">
    <property type="protein sequence ID" value="PZQ52342.1"/>
    <property type="molecule type" value="Genomic_DNA"/>
</dbReference>
<keyword evidence="2" id="KW-0472">Membrane</keyword>
<evidence type="ECO:0000256" key="1">
    <source>
        <dbReference type="SAM" id="MobiDB-lite"/>
    </source>
</evidence>
<feature type="transmembrane region" description="Helical" evidence="2">
    <location>
        <begin position="161"/>
        <end position="183"/>
    </location>
</feature>
<dbReference type="PANTHER" id="PTHR40547">
    <property type="entry name" value="SLL0298 PROTEIN"/>
    <property type="match status" value="1"/>
</dbReference>
<dbReference type="PANTHER" id="PTHR40547:SF1">
    <property type="entry name" value="SLL0298 PROTEIN"/>
    <property type="match status" value="1"/>
</dbReference>
<protein>
    <submittedName>
        <fullName evidence="4">DUF2062 domain-containing protein</fullName>
    </submittedName>
</protein>
<feature type="compositionally biased region" description="Low complexity" evidence="1">
    <location>
        <begin position="1"/>
        <end position="10"/>
    </location>
</feature>
<comment type="caution">
    <text evidence="4">The sequence shown here is derived from an EMBL/GenBank/DDBJ whole genome shotgun (WGS) entry which is preliminary data.</text>
</comment>
<evidence type="ECO:0000256" key="2">
    <source>
        <dbReference type="SAM" id="Phobius"/>
    </source>
</evidence>
<dbReference type="AlphaFoldDB" id="A0A2W5NFQ9"/>
<evidence type="ECO:0000313" key="4">
    <source>
        <dbReference type="EMBL" id="PZQ52342.1"/>
    </source>
</evidence>
<gene>
    <name evidence="4" type="ORF">DI556_01400</name>
</gene>
<dbReference type="Proteomes" id="UP000249185">
    <property type="component" value="Unassembled WGS sequence"/>
</dbReference>
<name>A0A2W5NFQ9_RHOSU</name>
<sequence>MSPRRGATARLRPRRPPPAVDGLRAARTKGFGPGAMVFKRRDKPPLLSRLREWAYPRRGYRRGIEYLGHRVRRLPDTPHRIALGFACGAFVSFTPLFGFHLLVGAGLAWALRGNIVASVIGTLVGNPLTTPIIAGLSLTLGRRILGHGVSGRDFGRIAEAFSQAAVGIWESTLSLFGFGHAQWGKLNLFFYDMVWPYFVGGLLPGIITAIACYYLVRPLVAAYQARRRATMLRRAKERLDAASIRPPEIGGE</sequence>
<evidence type="ECO:0000259" key="3">
    <source>
        <dbReference type="Pfam" id="PF09835"/>
    </source>
</evidence>
<accession>A0A2W5NFQ9</accession>
<organism evidence="4 5">
    <name type="scientific">Rhodovulum sulfidophilum</name>
    <name type="common">Rhodobacter sulfidophilus</name>
    <dbReference type="NCBI Taxonomy" id="35806"/>
    <lineage>
        <taxon>Bacteria</taxon>
        <taxon>Pseudomonadati</taxon>
        <taxon>Pseudomonadota</taxon>
        <taxon>Alphaproteobacteria</taxon>
        <taxon>Rhodobacterales</taxon>
        <taxon>Paracoccaceae</taxon>
        <taxon>Rhodovulum</taxon>
    </lineage>
</organism>
<keyword evidence="2" id="KW-0812">Transmembrane</keyword>
<proteinExistence type="predicted"/>
<keyword evidence="2" id="KW-1133">Transmembrane helix</keyword>
<feature type="region of interest" description="Disordered" evidence="1">
    <location>
        <begin position="1"/>
        <end position="25"/>
    </location>
</feature>